<keyword evidence="3" id="KW-1185">Reference proteome</keyword>
<keyword evidence="1" id="KW-0812">Transmembrane</keyword>
<proteinExistence type="predicted"/>
<dbReference type="FunFam" id="3.90.550.50:FF:000006">
    <property type="entry name" value="Fringe-related protein-like"/>
    <property type="match status" value="1"/>
</dbReference>
<keyword evidence="1" id="KW-1133">Transmembrane helix</keyword>
<sequence>MSTSPAVESVRDPFNKASFKTLFSPTIKPNELVSLFLKAGLTISTFFLISLFFYPFLYNHHDPTNTTTTFHQQTFQRYTTNNNTLHRGGVGGGGVGGEKEEEPTNISHILFGIGGSTETWQARRHYSELWWQPRATRGFVWLDKKPEDNETWPETSPPYMISSETSSFKYTCWYGSRSAIRIARIVKESFELGLSNVRWFVMGDDDTVFFPDNLVTVLSKYDHNQMYYVGGNSESVEQDVIHFYTMAYGGGGFAISYPLAKELVKILDGCIDRYAEFYGSDQKIQSCIAEIGVQLTKELGFHQVDVRGSPYGLLASHPVAPLVSLHHLDYVDPIFPNTTRIDSVKKLTTAYKTDPGRTLQHSFCYDLQRNWSVSVSWGYSVELYPYLVTAKDLEMALRTFKTWRSWKDEPFTFNTRPVSDDPCERPLVYFLDRVGNVGGDMTRSRYKRYVDFLGKECERYAPALAVQYVDVSASRFMSHLWKKAPRRQCCEIINGADGMNSVVQVKIRECNPFESVTPPQDNPLRLQIF</sequence>
<dbReference type="PANTHER" id="PTHR10811">
    <property type="entry name" value="FRINGE-RELATED"/>
    <property type="match status" value="1"/>
</dbReference>
<dbReference type="EMBL" id="JAYWIO010000006">
    <property type="protein sequence ID" value="KAK7256780.1"/>
    <property type="molecule type" value="Genomic_DNA"/>
</dbReference>
<organism evidence="2 3">
    <name type="scientific">Crotalaria pallida</name>
    <name type="common">Smooth rattlebox</name>
    <name type="synonym">Crotalaria striata</name>
    <dbReference type="NCBI Taxonomy" id="3830"/>
    <lineage>
        <taxon>Eukaryota</taxon>
        <taxon>Viridiplantae</taxon>
        <taxon>Streptophyta</taxon>
        <taxon>Embryophyta</taxon>
        <taxon>Tracheophyta</taxon>
        <taxon>Spermatophyta</taxon>
        <taxon>Magnoliopsida</taxon>
        <taxon>eudicotyledons</taxon>
        <taxon>Gunneridae</taxon>
        <taxon>Pentapetalae</taxon>
        <taxon>rosids</taxon>
        <taxon>fabids</taxon>
        <taxon>Fabales</taxon>
        <taxon>Fabaceae</taxon>
        <taxon>Papilionoideae</taxon>
        <taxon>50 kb inversion clade</taxon>
        <taxon>genistoids sensu lato</taxon>
        <taxon>core genistoids</taxon>
        <taxon>Crotalarieae</taxon>
        <taxon>Crotalaria</taxon>
    </lineage>
</organism>
<evidence type="ECO:0000256" key="1">
    <source>
        <dbReference type="SAM" id="Phobius"/>
    </source>
</evidence>
<keyword evidence="1" id="KW-0472">Membrane</keyword>
<protein>
    <submittedName>
        <fullName evidence="2">Uncharacterized protein</fullName>
    </submittedName>
</protein>
<accession>A0AAN9HY58</accession>
<dbReference type="AlphaFoldDB" id="A0AAN9HY58"/>
<evidence type="ECO:0000313" key="2">
    <source>
        <dbReference type="EMBL" id="KAK7256780.1"/>
    </source>
</evidence>
<dbReference type="InterPro" id="IPR006740">
    <property type="entry name" value="DUF604"/>
</dbReference>
<reference evidence="2 3" key="1">
    <citation type="submission" date="2024-01" db="EMBL/GenBank/DDBJ databases">
        <title>The genomes of 5 underutilized Papilionoideae crops provide insights into root nodulation and disease resistanc.</title>
        <authorList>
            <person name="Yuan L."/>
        </authorList>
    </citation>
    <scope>NUCLEOTIDE SEQUENCE [LARGE SCALE GENOMIC DNA]</scope>
    <source>
        <strain evidence="2">ZHUSHIDOU_FW_LH</strain>
        <tissue evidence="2">Leaf</tissue>
    </source>
</reference>
<evidence type="ECO:0000313" key="3">
    <source>
        <dbReference type="Proteomes" id="UP001372338"/>
    </source>
</evidence>
<comment type="caution">
    <text evidence="2">The sequence shown here is derived from an EMBL/GenBank/DDBJ whole genome shotgun (WGS) entry which is preliminary data.</text>
</comment>
<feature type="transmembrane region" description="Helical" evidence="1">
    <location>
        <begin position="35"/>
        <end position="57"/>
    </location>
</feature>
<dbReference type="Gene3D" id="3.90.550.50">
    <property type="match status" value="1"/>
</dbReference>
<dbReference type="Proteomes" id="UP001372338">
    <property type="component" value="Unassembled WGS sequence"/>
</dbReference>
<name>A0AAN9HY58_CROPI</name>
<dbReference type="Pfam" id="PF04646">
    <property type="entry name" value="DUF604"/>
    <property type="match status" value="1"/>
</dbReference>
<gene>
    <name evidence="2" type="ORF">RIF29_30258</name>
</gene>